<geneLocation type="plasmid" evidence="3 4">
    <name>pCM2_1101</name>
</geneLocation>
<proteinExistence type="predicted"/>
<feature type="compositionally biased region" description="Polar residues" evidence="1">
    <location>
        <begin position="11"/>
        <end position="21"/>
    </location>
</feature>
<keyword evidence="2" id="KW-0812">Transmembrane</keyword>
<feature type="transmembrane region" description="Helical" evidence="2">
    <location>
        <begin position="26"/>
        <end position="46"/>
    </location>
</feature>
<organism evidence="3 4">
    <name type="scientific">Clavibacter capsici</name>
    <dbReference type="NCBI Taxonomy" id="1874630"/>
    <lineage>
        <taxon>Bacteria</taxon>
        <taxon>Bacillati</taxon>
        <taxon>Actinomycetota</taxon>
        <taxon>Actinomycetes</taxon>
        <taxon>Micrococcales</taxon>
        <taxon>Microbacteriaceae</taxon>
        <taxon>Clavibacter</taxon>
    </lineage>
</organism>
<dbReference type="AlphaFoldDB" id="A0AAE6XTE2"/>
<evidence type="ECO:0000256" key="2">
    <source>
        <dbReference type="SAM" id="Phobius"/>
    </source>
</evidence>
<keyword evidence="2" id="KW-0472">Membrane</keyword>
<dbReference type="EMBL" id="CP048050">
    <property type="protein sequence ID" value="QIS46444.1"/>
    <property type="molecule type" value="Genomic_DNA"/>
</dbReference>
<keyword evidence="2" id="KW-1133">Transmembrane helix</keyword>
<dbReference type="RefSeq" id="WP_157883592.1">
    <property type="nucleotide sequence ID" value="NZ_CP012575.1"/>
</dbReference>
<accession>A0AAE6XTE2</accession>
<protein>
    <submittedName>
        <fullName evidence="3">Uncharacterized protein</fullName>
    </submittedName>
</protein>
<keyword evidence="3" id="KW-0614">Plasmid</keyword>
<dbReference type="Proteomes" id="UP000503164">
    <property type="component" value="Plasmid pCM2_1101"/>
</dbReference>
<gene>
    <name evidence="3" type="ORF">GW570_14740</name>
</gene>
<name>A0AAE6XTE2_9MICO</name>
<keyword evidence="4" id="KW-1185">Reference proteome</keyword>
<evidence type="ECO:0000256" key="1">
    <source>
        <dbReference type="SAM" id="MobiDB-lite"/>
    </source>
</evidence>
<evidence type="ECO:0000313" key="3">
    <source>
        <dbReference type="EMBL" id="QIS46444.1"/>
    </source>
</evidence>
<sequence length="78" mass="8362">MTKRPGKVQDPTGQQRFSGQPTTRQGLVVIAAAALIASFGSGFLGLELLPQAVVVFLGTIVLGIVGTMIVRRSNRRRR</sequence>
<evidence type="ECO:0000313" key="4">
    <source>
        <dbReference type="Proteomes" id="UP000503164"/>
    </source>
</evidence>
<feature type="region of interest" description="Disordered" evidence="1">
    <location>
        <begin position="1"/>
        <end position="21"/>
    </location>
</feature>
<feature type="transmembrane region" description="Helical" evidence="2">
    <location>
        <begin position="52"/>
        <end position="70"/>
    </location>
</feature>
<reference evidence="3 4" key="1">
    <citation type="journal article" date="2020" name="Mol. Plant Pathol.">
        <title>Plasmid composition and the chpG gene determine the virulence level of Clavibacter capsici natural isolates in pepper.</title>
        <authorList>
            <person name="Hwang I.S."/>
            <person name="Lee H.M."/>
            <person name="Oh E.J."/>
            <person name="Lee S."/>
            <person name="Heu S."/>
            <person name="Oh C.S."/>
        </authorList>
    </citation>
    <scope>NUCLEOTIDE SEQUENCE [LARGE SCALE GENOMIC DNA]</scope>
    <source>
        <strain evidence="3 4">1101</strain>
    </source>
</reference>